<keyword evidence="12" id="KW-1185">Reference proteome</keyword>
<dbReference type="GO" id="GO:0006826">
    <property type="term" value="P:iron ion transport"/>
    <property type="evidence" value="ECO:0007669"/>
    <property type="project" value="UniProtKB-KW"/>
</dbReference>
<dbReference type="GO" id="GO:0005524">
    <property type="term" value="F:ATP binding"/>
    <property type="evidence" value="ECO:0007669"/>
    <property type="project" value="UniProtKB-KW"/>
</dbReference>
<keyword evidence="6 11" id="KW-0067">ATP-binding</keyword>
<dbReference type="PROSITE" id="PS00211">
    <property type="entry name" value="ABC_TRANSPORTER_1"/>
    <property type="match status" value="1"/>
</dbReference>
<protein>
    <submittedName>
        <fullName evidence="11">Probable siderophore transport system ATP-binding protein YusV</fullName>
    </submittedName>
</protein>
<accession>A0A3S4UTI8</accession>
<dbReference type="FunFam" id="3.40.50.300:FF:000134">
    <property type="entry name" value="Iron-enterobactin ABC transporter ATP-binding protein"/>
    <property type="match status" value="1"/>
</dbReference>
<dbReference type="Proteomes" id="UP000273044">
    <property type="component" value="Chromosome"/>
</dbReference>
<evidence type="ECO:0000313" key="11">
    <source>
        <dbReference type="EMBL" id="VEH69477.1"/>
    </source>
</evidence>
<evidence type="ECO:0000313" key="12">
    <source>
        <dbReference type="Proteomes" id="UP000273044"/>
    </source>
</evidence>
<evidence type="ECO:0000256" key="1">
    <source>
        <dbReference type="ARBA" id="ARBA00004202"/>
    </source>
</evidence>
<keyword evidence="8" id="KW-0406">Ion transport</keyword>
<keyword evidence="9" id="KW-0472">Membrane</keyword>
<dbReference type="GeneID" id="64406230"/>
<sequence>MSGNEARSFVLEGRDLHLGYAGGADVVAGLDVAIETGSFAVIVGPNACGKSTLLRSLSKVLPPRSGTVLLDGREIAGMRPKAFAREVGFLAQSSIAPEGITVHELVSRGRYPYQSVLHQWSDEDDEQVSTAMERTNVSALAARRVAELSGGQRQRVWIAMALAQQTRVLLLDEPTTFLDLAHQVEVLELCRELNQVLGTTVVAVLHDLNQACRYADRIIAMRDGQILTQGKPSDVMTAEMVEQVFGLEVSVTPDPVTGTPLVLPAPPRTHNTE</sequence>
<dbReference type="SMART" id="SM00382">
    <property type="entry name" value="AAA"/>
    <property type="match status" value="1"/>
</dbReference>
<feature type="domain" description="ABC transporter" evidence="10">
    <location>
        <begin position="11"/>
        <end position="248"/>
    </location>
</feature>
<evidence type="ECO:0000256" key="5">
    <source>
        <dbReference type="ARBA" id="ARBA00022741"/>
    </source>
</evidence>
<keyword evidence="3" id="KW-1003">Cell membrane</keyword>
<evidence type="ECO:0000256" key="8">
    <source>
        <dbReference type="ARBA" id="ARBA00023065"/>
    </source>
</evidence>
<evidence type="ECO:0000256" key="7">
    <source>
        <dbReference type="ARBA" id="ARBA00023004"/>
    </source>
</evidence>
<dbReference type="EMBL" id="LR134406">
    <property type="protein sequence ID" value="VEH69477.1"/>
    <property type="molecule type" value="Genomic_DNA"/>
</dbReference>
<dbReference type="GO" id="GO:0005886">
    <property type="term" value="C:plasma membrane"/>
    <property type="evidence" value="ECO:0007669"/>
    <property type="project" value="UniProtKB-SubCell"/>
</dbReference>
<keyword evidence="5" id="KW-0547">Nucleotide-binding</keyword>
<dbReference type="SUPFAM" id="SSF52540">
    <property type="entry name" value="P-loop containing nucleoside triphosphate hydrolases"/>
    <property type="match status" value="1"/>
</dbReference>
<dbReference type="InterPro" id="IPR003593">
    <property type="entry name" value="AAA+_ATPase"/>
</dbReference>
<dbReference type="RefSeq" id="WP_390849474.1">
    <property type="nucleotide sequence ID" value="NZ_CAURRE010000056.1"/>
</dbReference>
<evidence type="ECO:0000256" key="9">
    <source>
        <dbReference type="ARBA" id="ARBA00023136"/>
    </source>
</evidence>
<dbReference type="InterPro" id="IPR051535">
    <property type="entry name" value="Siderophore_ABC-ATPase"/>
</dbReference>
<reference evidence="11 12" key="1">
    <citation type="submission" date="2018-12" db="EMBL/GenBank/DDBJ databases">
        <authorList>
            <consortium name="Pathogen Informatics"/>
        </authorList>
    </citation>
    <scope>NUCLEOTIDE SEQUENCE [LARGE SCALE GENOMIC DNA]</scope>
    <source>
        <strain evidence="11 12">NCTC12967</strain>
    </source>
</reference>
<evidence type="ECO:0000256" key="6">
    <source>
        <dbReference type="ARBA" id="ARBA00022840"/>
    </source>
</evidence>
<evidence type="ECO:0000259" key="10">
    <source>
        <dbReference type="PROSITE" id="PS50893"/>
    </source>
</evidence>
<dbReference type="CDD" id="cd03214">
    <property type="entry name" value="ABC_Iron-Siderophores_B12_Hemin"/>
    <property type="match status" value="1"/>
</dbReference>
<organism evidence="11 12">
    <name type="scientific">Arachnia propionica</name>
    <dbReference type="NCBI Taxonomy" id="1750"/>
    <lineage>
        <taxon>Bacteria</taxon>
        <taxon>Bacillati</taxon>
        <taxon>Actinomycetota</taxon>
        <taxon>Actinomycetes</taxon>
        <taxon>Propionibacteriales</taxon>
        <taxon>Propionibacteriaceae</taxon>
        <taxon>Arachnia</taxon>
    </lineage>
</organism>
<dbReference type="AlphaFoldDB" id="A0A3S4UTI8"/>
<dbReference type="InterPro" id="IPR017871">
    <property type="entry name" value="ABC_transporter-like_CS"/>
</dbReference>
<dbReference type="InterPro" id="IPR003439">
    <property type="entry name" value="ABC_transporter-like_ATP-bd"/>
</dbReference>
<evidence type="ECO:0000256" key="3">
    <source>
        <dbReference type="ARBA" id="ARBA00022475"/>
    </source>
</evidence>
<dbReference type="PANTHER" id="PTHR42771">
    <property type="entry name" value="IRON(3+)-HYDROXAMATE IMPORT ATP-BINDING PROTEIN FHUC"/>
    <property type="match status" value="1"/>
</dbReference>
<keyword evidence="4" id="KW-0410">Iron transport</keyword>
<evidence type="ECO:0000256" key="2">
    <source>
        <dbReference type="ARBA" id="ARBA00022448"/>
    </source>
</evidence>
<dbReference type="InterPro" id="IPR027417">
    <property type="entry name" value="P-loop_NTPase"/>
</dbReference>
<dbReference type="GO" id="GO:0016887">
    <property type="term" value="F:ATP hydrolysis activity"/>
    <property type="evidence" value="ECO:0007669"/>
    <property type="project" value="InterPro"/>
</dbReference>
<dbReference type="PANTHER" id="PTHR42771:SF2">
    <property type="entry name" value="IRON(3+)-HYDROXAMATE IMPORT ATP-BINDING PROTEIN FHUC"/>
    <property type="match status" value="1"/>
</dbReference>
<dbReference type="Gene3D" id="3.40.50.300">
    <property type="entry name" value="P-loop containing nucleotide triphosphate hydrolases"/>
    <property type="match status" value="1"/>
</dbReference>
<evidence type="ECO:0000256" key="4">
    <source>
        <dbReference type="ARBA" id="ARBA00022496"/>
    </source>
</evidence>
<dbReference type="PROSITE" id="PS50893">
    <property type="entry name" value="ABC_TRANSPORTER_2"/>
    <property type="match status" value="1"/>
</dbReference>
<comment type="subcellular location">
    <subcellularLocation>
        <location evidence="1">Cell membrane</location>
        <topology evidence="1">Peripheral membrane protein</topology>
    </subcellularLocation>
</comment>
<dbReference type="Pfam" id="PF00005">
    <property type="entry name" value="ABC_tran"/>
    <property type="match status" value="1"/>
</dbReference>
<keyword evidence="2" id="KW-0813">Transport</keyword>
<gene>
    <name evidence="11" type="primary">yusV_2</name>
    <name evidence="11" type="ORF">NCTC12967_00746</name>
</gene>
<proteinExistence type="predicted"/>
<name>A0A3S4UTI8_9ACTN</name>
<keyword evidence="7" id="KW-0408">Iron</keyword>